<dbReference type="GO" id="GO:1902209">
    <property type="term" value="P:negative regulation of bacterial-type flagellum assembly"/>
    <property type="evidence" value="ECO:0007669"/>
    <property type="project" value="InterPro"/>
</dbReference>
<dbReference type="AlphaFoldDB" id="A0A917VAH2"/>
<dbReference type="EMBL" id="BMMF01000022">
    <property type="protein sequence ID" value="GGK55249.1"/>
    <property type="molecule type" value="Genomic_DNA"/>
</dbReference>
<evidence type="ECO:0008006" key="6">
    <source>
        <dbReference type="Google" id="ProtNLM"/>
    </source>
</evidence>
<keyword evidence="2" id="KW-1005">Bacterial flagellum biogenesis</keyword>
<dbReference type="GO" id="GO:0044781">
    <property type="term" value="P:bacterial-type flagellum organization"/>
    <property type="evidence" value="ECO:0007669"/>
    <property type="project" value="UniProtKB-KW"/>
</dbReference>
<evidence type="ECO:0000256" key="3">
    <source>
        <dbReference type="ARBA" id="ARBA00022884"/>
    </source>
</evidence>
<evidence type="ECO:0000256" key="2">
    <source>
        <dbReference type="ARBA" id="ARBA00022795"/>
    </source>
</evidence>
<evidence type="ECO:0000313" key="4">
    <source>
        <dbReference type="EMBL" id="GGK55249.1"/>
    </source>
</evidence>
<dbReference type="RefSeq" id="WP_188915768.1">
    <property type="nucleotide sequence ID" value="NZ_BMMF01000022.1"/>
</dbReference>
<organism evidence="4 5">
    <name type="scientific">Salinarimonas ramus</name>
    <dbReference type="NCBI Taxonomy" id="690164"/>
    <lineage>
        <taxon>Bacteria</taxon>
        <taxon>Pseudomonadati</taxon>
        <taxon>Pseudomonadota</taxon>
        <taxon>Alphaproteobacteria</taxon>
        <taxon>Hyphomicrobiales</taxon>
        <taxon>Salinarimonadaceae</taxon>
        <taxon>Salinarimonas</taxon>
    </lineage>
</organism>
<keyword evidence="3" id="KW-0694">RNA-binding</keyword>
<keyword evidence="1" id="KW-0678">Repressor</keyword>
<dbReference type="Proteomes" id="UP000600449">
    <property type="component" value="Unassembled WGS sequence"/>
</dbReference>
<proteinExistence type="predicted"/>
<accession>A0A917VAH2</accession>
<dbReference type="GO" id="GO:0048027">
    <property type="term" value="F:mRNA 5'-UTR binding"/>
    <property type="evidence" value="ECO:0007669"/>
    <property type="project" value="InterPro"/>
</dbReference>
<reference evidence="4 5" key="1">
    <citation type="journal article" date="2014" name="Int. J. Syst. Evol. Microbiol.">
        <title>Complete genome sequence of Corynebacterium casei LMG S-19264T (=DSM 44701T), isolated from a smear-ripened cheese.</title>
        <authorList>
            <consortium name="US DOE Joint Genome Institute (JGI-PGF)"/>
            <person name="Walter F."/>
            <person name="Albersmeier A."/>
            <person name="Kalinowski J."/>
            <person name="Ruckert C."/>
        </authorList>
    </citation>
    <scope>NUCLEOTIDE SEQUENCE [LARGE SCALE GENOMIC DNA]</scope>
    <source>
        <strain evidence="4 5">CGMCC 1.9161</strain>
    </source>
</reference>
<name>A0A917VAH2_9HYPH</name>
<evidence type="ECO:0000256" key="1">
    <source>
        <dbReference type="ARBA" id="ARBA00022491"/>
    </source>
</evidence>
<keyword evidence="5" id="KW-1185">Reference proteome</keyword>
<protein>
    <recommendedName>
        <fullName evidence="6">Flagellar protein FlbT</fullName>
    </recommendedName>
</protein>
<gene>
    <name evidence="4" type="ORF">GCM10011322_47400</name>
</gene>
<sequence length="128" mass="14101">MRSARQFSLGKNEIAFLNGGIVRAPSGASLTVLNDAHFLVERFLIREEDARTPLRRLYLKIQCVLQSPPGDASASRTLEDAFGRTAREIGCAQIGAALAEAKGHLRAERPLEAMKTLRRAFPLEDARL</sequence>
<comment type="caution">
    <text evidence="4">The sequence shown here is derived from an EMBL/GenBank/DDBJ whole genome shotgun (WGS) entry which is preliminary data.</text>
</comment>
<dbReference type="GO" id="GO:0006402">
    <property type="term" value="P:mRNA catabolic process"/>
    <property type="evidence" value="ECO:0007669"/>
    <property type="project" value="InterPro"/>
</dbReference>
<dbReference type="Pfam" id="PF07378">
    <property type="entry name" value="FlbT"/>
    <property type="match status" value="1"/>
</dbReference>
<dbReference type="InterPro" id="IPR009967">
    <property type="entry name" value="Flagellum_FlbT"/>
</dbReference>
<evidence type="ECO:0000313" key="5">
    <source>
        <dbReference type="Proteomes" id="UP000600449"/>
    </source>
</evidence>